<proteinExistence type="predicted"/>
<dbReference type="AlphaFoldDB" id="A0A226EK64"/>
<organism evidence="2 3">
    <name type="scientific">Folsomia candida</name>
    <name type="common">Springtail</name>
    <dbReference type="NCBI Taxonomy" id="158441"/>
    <lineage>
        <taxon>Eukaryota</taxon>
        <taxon>Metazoa</taxon>
        <taxon>Ecdysozoa</taxon>
        <taxon>Arthropoda</taxon>
        <taxon>Hexapoda</taxon>
        <taxon>Collembola</taxon>
        <taxon>Entomobryomorpha</taxon>
        <taxon>Isotomoidea</taxon>
        <taxon>Isotomidae</taxon>
        <taxon>Proisotominae</taxon>
        <taxon>Folsomia</taxon>
    </lineage>
</organism>
<comment type="caution">
    <text evidence="2">The sequence shown here is derived from an EMBL/GenBank/DDBJ whole genome shotgun (WGS) entry which is preliminary data.</text>
</comment>
<feature type="chain" id="PRO_5012533618" evidence="1">
    <location>
        <begin position="24"/>
        <end position="777"/>
    </location>
</feature>
<evidence type="ECO:0000313" key="3">
    <source>
        <dbReference type="Proteomes" id="UP000198287"/>
    </source>
</evidence>
<feature type="signal peptide" evidence="1">
    <location>
        <begin position="1"/>
        <end position="23"/>
    </location>
</feature>
<dbReference type="Gene3D" id="1.10.287.70">
    <property type="match status" value="1"/>
</dbReference>
<evidence type="ECO:0000256" key="1">
    <source>
        <dbReference type="SAM" id="SignalP"/>
    </source>
</evidence>
<keyword evidence="1" id="KW-0732">Signal</keyword>
<reference evidence="2 3" key="1">
    <citation type="submission" date="2015-12" db="EMBL/GenBank/DDBJ databases">
        <title>The genome of Folsomia candida.</title>
        <authorList>
            <person name="Faddeeva A."/>
            <person name="Derks M.F."/>
            <person name="Anvar Y."/>
            <person name="Smit S."/>
            <person name="Van Straalen N."/>
            <person name="Roelofs D."/>
        </authorList>
    </citation>
    <scope>NUCLEOTIDE SEQUENCE [LARGE SCALE GENOMIC DNA]</scope>
    <source>
        <strain evidence="2 3">VU population</strain>
        <tissue evidence="2">Whole body</tissue>
    </source>
</reference>
<gene>
    <name evidence="2" type="ORF">Fcan01_06392</name>
</gene>
<name>A0A226EK64_FOLCA</name>
<sequence length="777" mass="91148">MAHNQLFVPFVSVFLVKFSSCFAYWDNCHTHIVYHQGASIPRHEFLNRVLTLRLIPAHLDYNGFVTVKKDQFKISILQTKLPPCMVTLFIFQPEKVSLCTDYDRCTSTEKNPLTYLQTIHVRSETFILDYKFPIPEGFMYADPVMRQKLCMRYSFVMFKVPSLPESSQQVLITWIRKQVPIRDALNPYENGMHVIIYLESSQTFTHLSYYCRKFTEVSLNWNYLTTPRNQMISDIAKINQLPKTWRVEISNCLSCELKYERYARKTHPYLRTRDVSNDPELKYYILREITSRTNDTLELNGRRFTSNECDAGYPANIFIEGNVHETHLLFGFMLTNYVDQVVFTKVEGHKFITCYAEKRLSFQSYLDPFDKSLWIFLLISILTFGILLIVTPFSYDAHDKTSRSRISPVASYYMIMASLLEQSVNDHPLFRRSSKLMWVICGWNLLTLLIPNAYKGLAITGLVAPLPGYTPDYCRNLSSRRYSCYFMDPLCHNVSKRYFNGTINLRTENFTIRPHSSWTSEDFTILSKLKPAYDLFRPGKQPWMFVWQAYELPRLFWEDWFAFDGLLPMQGWLSPLEFAKYWEDYRIYLPEDTTLQRLSEPLHFIKPPDFNLSNNSLPHDSAVEKELTLCRKTVLVAPTGVIKHELNYLKQHYYNLPWSEGKEIIKKKEEAWEFMSTSFLEIPDTRSTSSAMKQFMASGIYHKAEEHFTLSHYQNRLNYTLQNKPKSSSRIKPVALQDSVQTVFYILLCGLLISLVAFFADGVILIKTIVKNRIRKK</sequence>
<accession>A0A226EK64</accession>
<keyword evidence="3" id="KW-1185">Reference proteome</keyword>
<dbReference type="Proteomes" id="UP000198287">
    <property type="component" value="Unassembled WGS sequence"/>
</dbReference>
<evidence type="ECO:0000313" key="2">
    <source>
        <dbReference type="EMBL" id="OXA57394.1"/>
    </source>
</evidence>
<dbReference type="EMBL" id="LNIX01000003">
    <property type="protein sequence ID" value="OXA57394.1"/>
    <property type="molecule type" value="Genomic_DNA"/>
</dbReference>
<protein>
    <submittedName>
        <fullName evidence="2">Uncharacterized protein</fullName>
    </submittedName>
</protein>